<accession>A0A7D9KE15</accession>
<dbReference type="GO" id="GO:0016874">
    <property type="term" value="F:ligase activity"/>
    <property type="evidence" value="ECO:0007669"/>
    <property type="project" value="UniProtKB-KW"/>
</dbReference>
<organism evidence="3 4">
    <name type="scientific">Paramuricea clavata</name>
    <name type="common">Red gorgonian</name>
    <name type="synonym">Violescent sea-whip</name>
    <dbReference type="NCBI Taxonomy" id="317549"/>
    <lineage>
        <taxon>Eukaryota</taxon>
        <taxon>Metazoa</taxon>
        <taxon>Cnidaria</taxon>
        <taxon>Anthozoa</taxon>
        <taxon>Octocorallia</taxon>
        <taxon>Malacalcyonacea</taxon>
        <taxon>Plexauridae</taxon>
        <taxon>Paramuricea</taxon>
    </lineage>
</organism>
<evidence type="ECO:0000313" key="3">
    <source>
        <dbReference type="EMBL" id="CAB4044327.1"/>
    </source>
</evidence>
<dbReference type="EMBL" id="CACRXK020034585">
    <property type="protein sequence ID" value="CAB4044327.1"/>
    <property type="molecule type" value="Genomic_DNA"/>
</dbReference>
<dbReference type="InterPro" id="IPR035983">
    <property type="entry name" value="Hect_E3_ubiquitin_ligase"/>
</dbReference>
<name>A0A7D9KE15_PARCT</name>
<reference evidence="3" key="1">
    <citation type="submission" date="2020-04" db="EMBL/GenBank/DDBJ databases">
        <authorList>
            <person name="Alioto T."/>
            <person name="Alioto T."/>
            <person name="Gomez Garrido J."/>
        </authorList>
    </citation>
    <scope>NUCLEOTIDE SEQUENCE</scope>
    <source>
        <strain evidence="3">A484AB</strain>
    </source>
</reference>
<evidence type="ECO:0000256" key="1">
    <source>
        <dbReference type="ARBA" id="ARBA00022786"/>
    </source>
</evidence>
<dbReference type="OrthoDB" id="10236673at2759"/>
<dbReference type="InterPro" id="IPR000569">
    <property type="entry name" value="HECT_dom"/>
</dbReference>
<protein>
    <submittedName>
        <fullName evidence="3">G2 M phase-specific E3 ubiquitin- ligase-like</fullName>
    </submittedName>
</protein>
<comment type="caution">
    <text evidence="2">Lacks conserved residue(s) required for the propagation of feature annotation.</text>
</comment>
<comment type="caution">
    <text evidence="3">The sequence shown here is derived from an EMBL/GenBank/DDBJ whole genome shotgun (WGS) entry which is preliminary data.</text>
</comment>
<proteinExistence type="predicted"/>
<keyword evidence="4" id="KW-1185">Reference proteome</keyword>
<evidence type="ECO:0000313" key="4">
    <source>
        <dbReference type="Proteomes" id="UP001152795"/>
    </source>
</evidence>
<gene>
    <name evidence="3" type="ORF">PACLA_8A018325</name>
</gene>
<keyword evidence="1 2" id="KW-0833">Ubl conjugation pathway</keyword>
<dbReference type="Proteomes" id="UP001152795">
    <property type="component" value="Unassembled WGS sequence"/>
</dbReference>
<keyword evidence="3" id="KW-0436">Ligase</keyword>
<dbReference type="AlphaFoldDB" id="A0A7D9KE15"/>
<dbReference type="PROSITE" id="PS50237">
    <property type="entry name" value="HECT"/>
    <property type="match status" value="1"/>
</dbReference>
<dbReference type="GO" id="GO:0004842">
    <property type="term" value="F:ubiquitin-protein transferase activity"/>
    <property type="evidence" value="ECO:0007669"/>
    <property type="project" value="InterPro"/>
</dbReference>
<sequence length="186" mass="21167">MKVSRQNVWEESLIKLGRAKEDVCKPIKVQFIGEPAVDQSGPLREYFGLVNSAAQERLMSQSVFKHNISALQQREYYAFGQLTALGLLQGSPGPRYFSRIVVDYILTGNIEDLMPSIAEIPNHDIKTSLIELEELSNQSTADEFREKASFESGFRFESGYTKPFVTMSDKDEFLRCIALHYMCLCH</sequence>
<dbReference type="SUPFAM" id="SSF56204">
    <property type="entry name" value="Hect, E3 ligase catalytic domain"/>
    <property type="match status" value="1"/>
</dbReference>
<evidence type="ECO:0000256" key="2">
    <source>
        <dbReference type="PROSITE-ProRule" id="PRU00104"/>
    </source>
</evidence>
<dbReference type="Gene3D" id="3.90.1750.10">
    <property type="entry name" value="Hect, E3 ligase catalytic domains"/>
    <property type="match status" value="1"/>
</dbReference>